<organism evidence="3 4">
    <name type="scientific">Salinisphaera shabanensis E1L3A</name>
    <dbReference type="NCBI Taxonomy" id="1033802"/>
    <lineage>
        <taxon>Bacteria</taxon>
        <taxon>Pseudomonadati</taxon>
        <taxon>Pseudomonadota</taxon>
        <taxon>Gammaproteobacteria</taxon>
        <taxon>Salinisphaerales</taxon>
        <taxon>Salinisphaeraceae</taxon>
        <taxon>Salinisphaera</taxon>
    </lineage>
</organism>
<dbReference type="SUPFAM" id="SSF159594">
    <property type="entry name" value="XCC0632-like"/>
    <property type="match status" value="1"/>
</dbReference>
<dbReference type="eggNOG" id="COG3009">
    <property type="taxonomic scope" value="Bacteria"/>
</dbReference>
<accession>U2FU05</accession>
<dbReference type="EMBL" id="AFNV02000027">
    <property type="protein sequence ID" value="ERJ17868.1"/>
    <property type="molecule type" value="Genomic_DNA"/>
</dbReference>
<evidence type="ECO:0000256" key="1">
    <source>
        <dbReference type="SAM" id="SignalP"/>
    </source>
</evidence>
<reference evidence="3 4" key="1">
    <citation type="journal article" date="2011" name="J. Bacteriol.">
        <title>Genome sequence of Salinisphaera shabanensis, a gammaproteobacterium from the harsh, variable environment of the brine-seawater interface of the Shaban Deep in the Red Sea.</title>
        <authorList>
            <person name="Antunes A."/>
            <person name="Alam I."/>
            <person name="Bajic V.B."/>
            <person name="Stingl U."/>
        </authorList>
    </citation>
    <scope>NUCLEOTIDE SEQUENCE [LARGE SCALE GENOMIC DNA]</scope>
    <source>
        <strain evidence="3 4">E1L3A</strain>
    </source>
</reference>
<dbReference type="RefSeq" id="WP_006913731.1">
    <property type="nucleotide sequence ID" value="NZ_AFNV02000027.1"/>
</dbReference>
<protein>
    <submittedName>
        <fullName evidence="3">Lipoprotein</fullName>
    </submittedName>
</protein>
<evidence type="ECO:0000259" key="2">
    <source>
        <dbReference type="Pfam" id="PF03886"/>
    </source>
</evidence>
<dbReference type="Proteomes" id="UP000006242">
    <property type="component" value="Unassembled WGS sequence"/>
</dbReference>
<keyword evidence="3" id="KW-0449">Lipoprotein</keyword>
<dbReference type="STRING" id="1033802.SSPSH_003350"/>
<name>U2FU05_9GAMM</name>
<dbReference type="AlphaFoldDB" id="U2FU05"/>
<sequence length="211" mass="22485">MKTIHLLYVAAALVLTGCAGSASSPSLFVLDTTHASSASPSKPAARAQLVVAPVQIARMLDESGIVYQTGAHRVVIANHNRWAAPLGGQLRDSLIATLDGALTDIQIVRAVEPGATPAFVLQTRVDQFMGHYDGHARITGEWQLDDPEGQTLLRQRFTREVPLADDGYEALVESLSAGWRATALAIAPAVQHTALSPQANSERDTKPGFTQ</sequence>
<keyword evidence="4" id="KW-1185">Reference proteome</keyword>
<comment type="caution">
    <text evidence="3">The sequence shown here is derived from an EMBL/GenBank/DDBJ whole genome shotgun (WGS) entry which is preliminary data.</text>
</comment>
<feature type="chain" id="PRO_5004626260" evidence="1">
    <location>
        <begin position="22"/>
        <end position="211"/>
    </location>
</feature>
<reference evidence="3 4" key="2">
    <citation type="journal article" date="2013" name="PLoS ONE">
        <title>INDIGO - INtegrated Data Warehouse of MIcrobial GenOmes with Examples from the Red Sea Extremophiles.</title>
        <authorList>
            <person name="Alam I."/>
            <person name="Antunes A."/>
            <person name="Kamau A.A."/>
            <person name="Ba Alawi W."/>
            <person name="Kalkatawi M."/>
            <person name="Stingl U."/>
            <person name="Bajic V.B."/>
        </authorList>
    </citation>
    <scope>NUCLEOTIDE SEQUENCE [LARGE SCALE GENOMIC DNA]</scope>
    <source>
        <strain evidence="3 4">E1L3A</strain>
    </source>
</reference>
<gene>
    <name evidence="3" type="ORF">SSPSH_003350</name>
</gene>
<feature type="domain" description="ABC-type transport auxiliary lipoprotein component" evidence="2">
    <location>
        <begin position="29"/>
        <end position="187"/>
    </location>
</feature>
<keyword evidence="1" id="KW-0732">Signal</keyword>
<dbReference type="Gene3D" id="3.40.50.10610">
    <property type="entry name" value="ABC-type transport auxiliary lipoprotein component"/>
    <property type="match status" value="1"/>
</dbReference>
<evidence type="ECO:0000313" key="3">
    <source>
        <dbReference type="EMBL" id="ERJ17868.1"/>
    </source>
</evidence>
<evidence type="ECO:0000313" key="4">
    <source>
        <dbReference type="Proteomes" id="UP000006242"/>
    </source>
</evidence>
<feature type="signal peptide" evidence="1">
    <location>
        <begin position="1"/>
        <end position="21"/>
    </location>
</feature>
<dbReference type="PROSITE" id="PS51257">
    <property type="entry name" value="PROKAR_LIPOPROTEIN"/>
    <property type="match status" value="1"/>
</dbReference>
<dbReference type="Pfam" id="PF03886">
    <property type="entry name" value="ABC_trans_aux"/>
    <property type="match status" value="1"/>
</dbReference>
<dbReference type="OrthoDB" id="5600407at2"/>
<dbReference type="InterPro" id="IPR005586">
    <property type="entry name" value="ABC_trans_aux"/>
</dbReference>
<proteinExistence type="predicted"/>